<keyword evidence="4" id="KW-0547">Nucleotide-binding</keyword>
<dbReference type="SMART" id="SM01003">
    <property type="entry name" value="AlaDh_PNT_N"/>
    <property type="match status" value="1"/>
</dbReference>
<dbReference type="GO" id="GO:0008750">
    <property type="term" value="F:proton-translocating NAD(P)+ transhydrogenase activity"/>
    <property type="evidence" value="ECO:0007669"/>
    <property type="project" value="UniProtKB-EC"/>
</dbReference>
<dbReference type="PANTHER" id="PTHR10160:SF19">
    <property type="entry name" value="PROTON-TRANSLOCATING NAD(P)(+) TRANSHYDROGENASE"/>
    <property type="match status" value="1"/>
</dbReference>
<dbReference type="Proteomes" id="UP000886005">
    <property type="component" value="Unassembled WGS sequence"/>
</dbReference>
<dbReference type="AlphaFoldDB" id="A0A7V1PUG3"/>
<dbReference type="PANTHER" id="PTHR10160">
    <property type="entry name" value="NAD(P) TRANSHYDROGENASE"/>
    <property type="match status" value="1"/>
</dbReference>
<evidence type="ECO:0000256" key="11">
    <source>
        <dbReference type="ARBA" id="ARBA00084087"/>
    </source>
</evidence>
<keyword evidence="14" id="KW-0560">Oxidoreductase</keyword>
<dbReference type="EC" id="7.1.1.1" evidence="3"/>
<dbReference type="SUPFAM" id="SSF52283">
    <property type="entry name" value="Formate/glycerate dehydrogenase catalytic domain-like"/>
    <property type="match status" value="1"/>
</dbReference>
<evidence type="ECO:0000313" key="14">
    <source>
        <dbReference type="EMBL" id="HED09602.1"/>
    </source>
</evidence>
<dbReference type="InterPro" id="IPR007886">
    <property type="entry name" value="AlaDH/PNT_N"/>
</dbReference>
<evidence type="ECO:0000256" key="10">
    <source>
        <dbReference type="ARBA" id="ARBA00076996"/>
    </source>
</evidence>
<dbReference type="Pfam" id="PF05222">
    <property type="entry name" value="AlaDh_PNT_N"/>
    <property type="match status" value="1"/>
</dbReference>
<dbReference type="PROSITE" id="PS00837">
    <property type="entry name" value="ALADH_PNT_2"/>
    <property type="match status" value="1"/>
</dbReference>
<dbReference type="NCBIfam" id="NF006942">
    <property type="entry name" value="PRK09424.1"/>
    <property type="match status" value="1"/>
</dbReference>
<keyword evidence="6" id="KW-1278">Translocase</keyword>
<dbReference type="FunFam" id="3.40.50.720:FF:000188">
    <property type="entry name" value="NAD(P) transhydrogenase alpha subunit 1"/>
    <property type="match status" value="1"/>
</dbReference>
<evidence type="ECO:0000259" key="12">
    <source>
        <dbReference type="SMART" id="SM01002"/>
    </source>
</evidence>
<name>A0A7V1PUG3_CALAY</name>
<feature type="domain" description="Alanine dehydrogenase/pyridine nucleotide transhydrogenase N-terminal" evidence="13">
    <location>
        <begin position="4"/>
        <end position="144"/>
    </location>
</feature>
<evidence type="ECO:0000256" key="1">
    <source>
        <dbReference type="ARBA" id="ARBA00003943"/>
    </source>
</evidence>
<dbReference type="Gene3D" id="3.40.50.720">
    <property type="entry name" value="NAD(P)-binding Rossmann-like Domain"/>
    <property type="match status" value="2"/>
</dbReference>
<protein>
    <recommendedName>
        <fullName evidence="9">NAD(P) transhydrogenase subunit alpha part 1</fullName>
        <ecNumber evidence="3">7.1.1.1</ecNumber>
    </recommendedName>
    <alternativeName>
        <fullName evidence="11">Nicotinamide nucleotide transhydrogenase subunit alpha 1</fullName>
    </alternativeName>
    <alternativeName>
        <fullName evidence="10">Pyridine nucleotide transhydrogenase subunit alpha 1</fullName>
    </alternativeName>
</protein>
<dbReference type="SMART" id="SM01002">
    <property type="entry name" value="AlaDh_PNT_C"/>
    <property type="match status" value="1"/>
</dbReference>
<keyword evidence="7" id="KW-0520">NAD</keyword>
<gene>
    <name evidence="14" type="ORF">ENJ10_02855</name>
</gene>
<keyword evidence="5" id="KW-0521">NADP</keyword>
<dbReference type="InterPro" id="IPR008143">
    <property type="entry name" value="Ala_DH/PNT_CS2"/>
</dbReference>
<dbReference type="GO" id="GO:0016491">
    <property type="term" value="F:oxidoreductase activity"/>
    <property type="evidence" value="ECO:0007669"/>
    <property type="project" value="UniProtKB-KW"/>
</dbReference>
<dbReference type="InterPro" id="IPR007698">
    <property type="entry name" value="AlaDH/PNT_NAD(H)-bd"/>
</dbReference>
<evidence type="ECO:0000259" key="13">
    <source>
        <dbReference type="SMART" id="SM01003"/>
    </source>
</evidence>
<evidence type="ECO:0000256" key="3">
    <source>
        <dbReference type="ARBA" id="ARBA00012943"/>
    </source>
</evidence>
<reference evidence="14" key="1">
    <citation type="journal article" date="2020" name="mSystems">
        <title>Genome- and Community-Level Interaction Insights into Carbon Utilization and Element Cycling Functions of Hydrothermarchaeota in Hydrothermal Sediment.</title>
        <authorList>
            <person name="Zhou Z."/>
            <person name="Liu Y."/>
            <person name="Xu W."/>
            <person name="Pan J."/>
            <person name="Luo Z.H."/>
            <person name="Li M."/>
        </authorList>
    </citation>
    <scope>NUCLEOTIDE SEQUENCE [LARGE SCALE GENOMIC DNA]</scope>
    <source>
        <strain evidence="14">HyVt-456</strain>
    </source>
</reference>
<dbReference type="SUPFAM" id="SSF51735">
    <property type="entry name" value="NAD(P)-binding Rossmann-fold domains"/>
    <property type="match status" value="1"/>
</dbReference>
<dbReference type="Pfam" id="PF01262">
    <property type="entry name" value="AlaDh_PNT_C"/>
    <property type="match status" value="1"/>
</dbReference>
<dbReference type="GO" id="GO:0006740">
    <property type="term" value="P:NADPH regeneration"/>
    <property type="evidence" value="ECO:0007669"/>
    <property type="project" value="TreeGrafter"/>
</dbReference>
<feature type="domain" description="Alanine dehydrogenase/pyridine nucleotide transhydrogenase NAD(H)-binding" evidence="12">
    <location>
        <begin position="153"/>
        <end position="317"/>
    </location>
</feature>
<evidence type="ECO:0000256" key="2">
    <source>
        <dbReference type="ARBA" id="ARBA00005689"/>
    </source>
</evidence>
<dbReference type="CDD" id="cd05304">
    <property type="entry name" value="Rubrum_tdh"/>
    <property type="match status" value="1"/>
</dbReference>
<organism evidence="14">
    <name type="scientific">Caldithrix abyssi</name>
    <dbReference type="NCBI Taxonomy" id="187145"/>
    <lineage>
        <taxon>Bacteria</taxon>
        <taxon>Pseudomonadati</taxon>
        <taxon>Calditrichota</taxon>
        <taxon>Calditrichia</taxon>
        <taxon>Calditrichales</taxon>
        <taxon>Calditrichaceae</taxon>
        <taxon>Caldithrix</taxon>
    </lineage>
</organism>
<accession>A0A7V1PUG3</accession>
<comment type="catalytic activity">
    <reaction evidence="8">
        <text>NAD(+) + NADPH + H(+)(in) = NADH + NADP(+) + H(+)(out)</text>
        <dbReference type="Rhea" id="RHEA:47992"/>
        <dbReference type="ChEBI" id="CHEBI:15378"/>
        <dbReference type="ChEBI" id="CHEBI:57540"/>
        <dbReference type="ChEBI" id="CHEBI:57783"/>
        <dbReference type="ChEBI" id="CHEBI:57945"/>
        <dbReference type="ChEBI" id="CHEBI:58349"/>
        <dbReference type="EC" id="7.1.1.1"/>
    </reaction>
</comment>
<dbReference type="EMBL" id="DRLD01000071">
    <property type="protein sequence ID" value="HED09602.1"/>
    <property type="molecule type" value="Genomic_DNA"/>
</dbReference>
<evidence type="ECO:0000256" key="6">
    <source>
        <dbReference type="ARBA" id="ARBA00022967"/>
    </source>
</evidence>
<evidence type="ECO:0000256" key="9">
    <source>
        <dbReference type="ARBA" id="ARBA00071353"/>
    </source>
</evidence>
<proteinExistence type="inferred from homology"/>
<comment type="caution">
    <text evidence="14">The sequence shown here is derived from an EMBL/GenBank/DDBJ whole genome shotgun (WGS) entry which is preliminary data.</text>
</comment>
<evidence type="ECO:0000256" key="4">
    <source>
        <dbReference type="ARBA" id="ARBA00022741"/>
    </source>
</evidence>
<evidence type="ECO:0000256" key="5">
    <source>
        <dbReference type="ARBA" id="ARBA00022857"/>
    </source>
</evidence>
<dbReference type="GO" id="GO:0005886">
    <property type="term" value="C:plasma membrane"/>
    <property type="evidence" value="ECO:0007669"/>
    <property type="project" value="TreeGrafter"/>
</dbReference>
<dbReference type="InterPro" id="IPR036291">
    <property type="entry name" value="NAD(P)-bd_dom_sf"/>
</dbReference>
<comment type="similarity">
    <text evidence="2">Belongs to the AlaDH/PNT family.</text>
</comment>
<comment type="function">
    <text evidence="1">The transhydrogenation between NADH and NADP is coupled to respiration and ATP hydrolysis and functions as a proton pump across the membrane.</text>
</comment>
<evidence type="ECO:0000256" key="7">
    <source>
        <dbReference type="ARBA" id="ARBA00023027"/>
    </source>
</evidence>
<evidence type="ECO:0000256" key="8">
    <source>
        <dbReference type="ARBA" id="ARBA00048202"/>
    </source>
</evidence>
<sequence length="379" mass="40843">MKIGVPKEIAAGETRVALIPPVIGPLLKLNHEVMVESGAGLNSGYDDEAYTQAGAQIADAGKVYAEADVLLKVQPLTEHPQLKKHEADLIRDNAFLITFLSPTTHKEGVKALLGKKITAFDMGFVPRITRAQSMDALSSMATLSGYKAVLLSANYLGKIFPLMMTAAGTISASQVLVLGAGVAGLQAIATAKRLGARVEAFDPRPVVKEQVESLGGRFVEMEMPEDAETEGGYAKEMDEAFLKKEQEAIASRLKKTDVVITTAQVFGKAAPILITEEMIKMMPAGSVIIDIAAEQGGNTALTEKNKLVEKHGVKIYGAVNLPALLPVHASQMYSKNITTLFRHLFKEEEMDWEDEITQGACVIREGKLVNSLVEKILNA</sequence>
<dbReference type="GO" id="GO:0050661">
    <property type="term" value="F:NADP binding"/>
    <property type="evidence" value="ECO:0007669"/>
    <property type="project" value="TreeGrafter"/>
</dbReference>